<evidence type="ECO:0000259" key="1">
    <source>
        <dbReference type="Pfam" id="PF12295"/>
    </source>
</evidence>
<evidence type="ECO:0000313" key="2">
    <source>
        <dbReference type="EMBL" id="KAI6659234.1"/>
    </source>
</evidence>
<dbReference type="PANTHER" id="PTHR15245:SF20">
    <property type="entry name" value="SYMPLEKIN"/>
    <property type="match status" value="1"/>
</dbReference>
<evidence type="ECO:0000313" key="3">
    <source>
        <dbReference type="Proteomes" id="UP001165289"/>
    </source>
</evidence>
<keyword evidence="3" id="KW-1185">Reference proteome</keyword>
<dbReference type="InterPro" id="IPR022075">
    <property type="entry name" value="Symplekin_C"/>
</dbReference>
<gene>
    <name evidence="2" type="ORF">LOD99_14907</name>
</gene>
<dbReference type="EMBL" id="JAKMXF010000066">
    <property type="protein sequence ID" value="KAI6659234.1"/>
    <property type="molecule type" value="Genomic_DNA"/>
</dbReference>
<dbReference type="InterPro" id="IPR021850">
    <property type="entry name" value="Symplekin/Pta1"/>
</dbReference>
<organism evidence="2 3">
    <name type="scientific">Oopsacas minuta</name>
    <dbReference type="NCBI Taxonomy" id="111878"/>
    <lineage>
        <taxon>Eukaryota</taxon>
        <taxon>Metazoa</taxon>
        <taxon>Porifera</taxon>
        <taxon>Hexactinellida</taxon>
        <taxon>Hexasterophora</taxon>
        <taxon>Lyssacinosida</taxon>
        <taxon>Leucopsacidae</taxon>
        <taxon>Oopsacas</taxon>
    </lineage>
</organism>
<dbReference type="AlphaFoldDB" id="A0AAV7KDP0"/>
<protein>
    <submittedName>
        <fullName evidence="2">Symplekin, isoform CRA_d</fullName>
    </submittedName>
</protein>
<dbReference type="Proteomes" id="UP001165289">
    <property type="component" value="Unassembled WGS sequence"/>
</dbReference>
<feature type="domain" description="Symplekin C-terminal" evidence="1">
    <location>
        <begin position="142"/>
        <end position="322"/>
    </location>
</feature>
<sequence>MVRQKFALEYLELLKEDHPPILMTEDMDTEIGGEIWSEETIRLYFGLYMALLPLNHELIHQLAIVYGQATNDIKKCILRYLQQPVSSIGMHSKELYALLENCPPGAETLITRMLHILTEKTPPIPELVIKVKDLYYSRKMSDVRFLIPVLNGLEKQEIIQALPQLIQLSVNVVKEVFHRLLNMGQERGKTQGRLRPSELMISLHTLEAKDEKQIKAIIQAIYLCFRETDIFTHDVLAGVFQQLLDMTPIPTLFMRTVIQSTLFCPNIVPFVLGILSKLIAKQVWKQNKLWQGFVKCCQITKPQSFPTMLQLPPRQLENALEICPELREPLADHVKQYNPMQRARIPRPVLQLIEKTDNQI</sequence>
<dbReference type="GO" id="GO:0005847">
    <property type="term" value="C:mRNA cleavage and polyadenylation specificity factor complex"/>
    <property type="evidence" value="ECO:0007669"/>
    <property type="project" value="TreeGrafter"/>
</dbReference>
<dbReference type="Pfam" id="PF12295">
    <property type="entry name" value="Symplekin_C"/>
    <property type="match status" value="1"/>
</dbReference>
<dbReference type="PANTHER" id="PTHR15245">
    <property type="entry name" value="SYMPLEKIN-RELATED"/>
    <property type="match status" value="1"/>
</dbReference>
<name>A0AAV7KDP0_9METZ</name>
<accession>A0AAV7KDP0</accession>
<comment type="caution">
    <text evidence="2">The sequence shown here is derived from an EMBL/GenBank/DDBJ whole genome shotgun (WGS) entry which is preliminary data.</text>
</comment>
<proteinExistence type="predicted"/>
<reference evidence="2 3" key="1">
    <citation type="journal article" date="2023" name="BMC Biol.">
        <title>The compact genome of the sponge Oopsacas minuta (Hexactinellida) is lacking key metazoan core genes.</title>
        <authorList>
            <person name="Santini S."/>
            <person name="Schenkelaars Q."/>
            <person name="Jourda C."/>
            <person name="Duchesne M."/>
            <person name="Belahbib H."/>
            <person name="Rocher C."/>
            <person name="Selva M."/>
            <person name="Riesgo A."/>
            <person name="Vervoort M."/>
            <person name="Leys S.P."/>
            <person name="Kodjabachian L."/>
            <person name="Le Bivic A."/>
            <person name="Borchiellini C."/>
            <person name="Claverie J.M."/>
            <person name="Renard E."/>
        </authorList>
    </citation>
    <scope>NUCLEOTIDE SEQUENCE [LARGE SCALE GENOMIC DNA]</scope>
    <source>
        <strain evidence="2">SPO-2</strain>
    </source>
</reference>